<evidence type="ECO:0000313" key="1">
    <source>
        <dbReference type="EMBL" id="UNO48292.1"/>
    </source>
</evidence>
<accession>T0BTI7</accession>
<dbReference type="InterPro" id="IPR048147">
    <property type="entry name" value="CBO0543-like"/>
</dbReference>
<dbReference type="eggNOG" id="ENOG5031GRN">
    <property type="taxonomic scope" value="Bacteria"/>
</dbReference>
<protein>
    <submittedName>
        <fullName evidence="1">Uncharacterized protein</fullName>
    </submittedName>
</protein>
<dbReference type="EMBL" id="CP080467">
    <property type="protein sequence ID" value="UNO48292.1"/>
    <property type="molecule type" value="Genomic_DNA"/>
</dbReference>
<accession>A0A9E7CZ54</accession>
<dbReference type="Proteomes" id="UP000829401">
    <property type="component" value="Chromosome"/>
</dbReference>
<name>T0BTI7_ALIAG</name>
<dbReference type="RefSeq" id="WP_021296275.1">
    <property type="nucleotide sequence ID" value="NZ_AURB01000126.1"/>
</dbReference>
<proteinExistence type="predicted"/>
<reference evidence="2" key="1">
    <citation type="journal article" date="2022" name="G3 (Bethesda)">
        <title>Unveiling the complete genome sequence of Alicyclobacillus acidoterrestris DSM 3922T, a taint-producing strain.</title>
        <authorList>
            <person name="Leonardo I.C."/>
            <person name="Barreto Crespo M.T."/>
            <person name="Gaspar F.B."/>
        </authorList>
    </citation>
    <scope>NUCLEOTIDE SEQUENCE [LARGE SCALE GENOMIC DNA]</scope>
    <source>
        <strain evidence="2">DSM 3922</strain>
    </source>
</reference>
<keyword evidence="2" id="KW-1185">Reference proteome</keyword>
<gene>
    <name evidence="1" type="ORF">K1I37_16695</name>
</gene>
<evidence type="ECO:0000313" key="2">
    <source>
        <dbReference type="Proteomes" id="UP000829401"/>
    </source>
</evidence>
<dbReference type="STRING" id="1356854.N007_06170"/>
<dbReference type="KEGG" id="aaco:K1I37_16695"/>
<dbReference type="NCBIfam" id="NF041644">
    <property type="entry name" value="CBO0543_fam"/>
    <property type="match status" value="1"/>
</dbReference>
<dbReference type="OrthoDB" id="2591789at2"/>
<organism evidence="1 2">
    <name type="scientific">Alicyclobacillus acidoterrestris (strain ATCC 49025 / DSM 3922 / CIP 106132 / NCIMB 13137 / GD3B)</name>
    <dbReference type="NCBI Taxonomy" id="1356854"/>
    <lineage>
        <taxon>Bacteria</taxon>
        <taxon>Bacillati</taxon>
        <taxon>Bacillota</taxon>
        <taxon>Bacilli</taxon>
        <taxon>Bacillales</taxon>
        <taxon>Alicyclobacillaceae</taxon>
        <taxon>Alicyclobacillus</taxon>
    </lineage>
</organism>
<dbReference type="AlphaFoldDB" id="T0BTI7"/>
<sequence>MPESQSQYLSHMNHLQRSTIDQWTHYWSLYSGPATWQFWFTCFLLIAPLVLLYVMLDRRRALLIGFFGFNVHVWFGYIDAFGAERALWSYPYKLIPFLPMSVSLDVSLVPIVYMLVYQWTTNTHRNYYLYATITSLIFAFVFKPIMSALNMFHLYYWMNYFYLFLGYMVVMVVSKLITDVFVSFEKSANREVSRTQGVRPTRQKWLSRTKAR</sequence>